<dbReference type="PANTHER" id="PTHR23235">
    <property type="entry name" value="KRUEPPEL-LIKE TRANSCRIPTION FACTOR"/>
    <property type="match status" value="1"/>
</dbReference>
<dbReference type="Pfam" id="PF13894">
    <property type="entry name" value="zf-C2H2_4"/>
    <property type="match status" value="1"/>
</dbReference>
<feature type="domain" description="C2H2-type" evidence="6">
    <location>
        <begin position="82"/>
        <end position="109"/>
    </location>
</feature>
<reference evidence="7 8" key="1">
    <citation type="submission" date="2021-06" db="EMBL/GenBank/DDBJ databases">
        <title>Caerostris darwini draft genome.</title>
        <authorList>
            <person name="Kono N."/>
            <person name="Arakawa K."/>
        </authorList>
    </citation>
    <scope>NUCLEOTIDE SEQUENCE [LARGE SCALE GENOMIC DNA]</scope>
</reference>
<proteinExistence type="predicted"/>
<dbReference type="InterPro" id="IPR013087">
    <property type="entry name" value="Znf_C2H2_type"/>
</dbReference>
<evidence type="ECO:0000256" key="4">
    <source>
        <dbReference type="PROSITE-ProRule" id="PRU00042"/>
    </source>
</evidence>
<gene>
    <name evidence="7" type="ORF">CDAR_453661</name>
</gene>
<evidence type="ECO:0000256" key="5">
    <source>
        <dbReference type="SAM" id="MobiDB-lite"/>
    </source>
</evidence>
<protein>
    <recommendedName>
        <fullName evidence="6">C2H2-type domain-containing protein</fullName>
    </recommendedName>
</protein>
<keyword evidence="1" id="KW-0479">Metal-binding</keyword>
<keyword evidence="2 4" id="KW-0863">Zinc-finger</keyword>
<dbReference type="AlphaFoldDB" id="A0AAV4NXD8"/>
<feature type="region of interest" description="Disordered" evidence="5">
    <location>
        <begin position="26"/>
        <end position="50"/>
    </location>
</feature>
<comment type="caution">
    <text evidence="7">The sequence shown here is derived from an EMBL/GenBank/DDBJ whole genome shotgun (WGS) entry which is preliminary data.</text>
</comment>
<dbReference type="Proteomes" id="UP001054837">
    <property type="component" value="Unassembled WGS sequence"/>
</dbReference>
<dbReference type="PROSITE" id="PS00028">
    <property type="entry name" value="ZINC_FINGER_C2H2_1"/>
    <property type="match status" value="1"/>
</dbReference>
<dbReference type="GO" id="GO:0008270">
    <property type="term" value="F:zinc ion binding"/>
    <property type="evidence" value="ECO:0007669"/>
    <property type="project" value="UniProtKB-KW"/>
</dbReference>
<dbReference type="GO" id="GO:0000978">
    <property type="term" value="F:RNA polymerase II cis-regulatory region sequence-specific DNA binding"/>
    <property type="evidence" value="ECO:0007669"/>
    <property type="project" value="TreeGrafter"/>
</dbReference>
<feature type="region of interest" description="Disordered" evidence="5">
    <location>
        <begin position="117"/>
        <end position="158"/>
    </location>
</feature>
<evidence type="ECO:0000256" key="3">
    <source>
        <dbReference type="ARBA" id="ARBA00022833"/>
    </source>
</evidence>
<name>A0AAV4NXD8_9ARAC</name>
<keyword evidence="8" id="KW-1185">Reference proteome</keyword>
<evidence type="ECO:0000259" key="6">
    <source>
        <dbReference type="PROSITE" id="PS50157"/>
    </source>
</evidence>
<dbReference type="InterPro" id="IPR036236">
    <property type="entry name" value="Znf_C2H2_sf"/>
</dbReference>
<keyword evidence="3" id="KW-0862">Zinc</keyword>
<evidence type="ECO:0000256" key="1">
    <source>
        <dbReference type="ARBA" id="ARBA00022723"/>
    </source>
</evidence>
<feature type="compositionally biased region" description="Polar residues" evidence="5">
    <location>
        <begin position="141"/>
        <end position="158"/>
    </location>
</feature>
<dbReference type="PROSITE" id="PS50157">
    <property type="entry name" value="ZINC_FINGER_C2H2_2"/>
    <property type="match status" value="1"/>
</dbReference>
<sequence length="158" mass="17715">MNTSSIMSSKIEDHLGSLVETTTHLAEASSVPVEPRTYSNQTSNGPVRGRPYACPIDNIASRFFRNRDLTRHLKMHTRQNHFQCSVCGRSFVCSQSLISHSRVHSGEKPYTCGRRYARSDGKRSHAKVHLKQKTEKYGASGNDNNMKSSSLLPYKTGQ</sequence>
<dbReference type="PANTHER" id="PTHR23235:SF60">
    <property type="entry name" value="STRIPE, ISOFORM D"/>
    <property type="match status" value="1"/>
</dbReference>
<dbReference type="FunFam" id="3.30.160.60:FF:000515">
    <property type="entry name" value="early growth response protein 4"/>
    <property type="match status" value="1"/>
</dbReference>
<evidence type="ECO:0000313" key="7">
    <source>
        <dbReference type="EMBL" id="GIX89560.1"/>
    </source>
</evidence>
<organism evidence="7 8">
    <name type="scientific">Caerostris darwini</name>
    <dbReference type="NCBI Taxonomy" id="1538125"/>
    <lineage>
        <taxon>Eukaryota</taxon>
        <taxon>Metazoa</taxon>
        <taxon>Ecdysozoa</taxon>
        <taxon>Arthropoda</taxon>
        <taxon>Chelicerata</taxon>
        <taxon>Arachnida</taxon>
        <taxon>Araneae</taxon>
        <taxon>Araneomorphae</taxon>
        <taxon>Entelegynae</taxon>
        <taxon>Araneoidea</taxon>
        <taxon>Araneidae</taxon>
        <taxon>Caerostris</taxon>
    </lineage>
</organism>
<dbReference type="EMBL" id="BPLQ01002193">
    <property type="protein sequence ID" value="GIX89560.1"/>
    <property type="molecule type" value="Genomic_DNA"/>
</dbReference>
<dbReference type="Gene3D" id="3.30.160.60">
    <property type="entry name" value="Classic Zinc Finger"/>
    <property type="match status" value="1"/>
</dbReference>
<evidence type="ECO:0000313" key="8">
    <source>
        <dbReference type="Proteomes" id="UP001054837"/>
    </source>
</evidence>
<accession>A0AAV4NXD8</accession>
<dbReference type="SMART" id="SM00355">
    <property type="entry name" value="ZnF_C2H2"/>
    <property type="match status" value="2"/>
</dbReference>
<evidence type="ECO:0000256" key="2">
    <source>
        <dbReference type="ARBA" id="ARBA00022771"/>
    </source>
</evidence>
<dbReference type="GO" id="GO:0000981">
    <property type="term" value="F:DNA-binding transcription factor activity, RNA polymerase II-specific"/>
    <property type="evidence" value="ECO:0007669"/>
    <property type="project" value="TreeGrafter"/>
</dbReference>
<dbReference type="SUPFAM" id="SSF57667">
    <property type="entry name" value="beta-beta-alpha zinc fingers"/>
    <property type="match status" value="1"/>
</dbReference>